<accession>A0A087XK66</accession>
<dbReference type="OMA" id="ECQVMVL"/>
<feature type="region of interest" description="Disordered" evidence="1">
    <location>
        <begin position="224"/>
        <end position="243"/>
    </location>
</feature>
<organism evidence="2 3">
    <name type="scientific">Poecilia formosa</name>
    <name type="common">Amazon molly</name>
    <name type="synonym">Limia formosa</name>
    <dbReference type="NCBI Taxonomy" id="48698"/>
    <lineage>
        <taxon>Eukaryota</taxon>
        <taxon>Metazoa</taxon>
        <taxon>Chordata</taxon>
        <taxon>Craniata</taxon>
        <taxon>Vertebrata</taxon>
        <taxon>Euteleostomi</taxon>
        <taxon>Actinopterygii</taxon>
        <taxon>Neopterygii</taxon>
        <taxon>Teleostei</taxon>
        <taxon>Neoteleostei</taxon>
        <taxon>Acanthomorphata</taxon>
        <taxon>Ovalentaria</taxon>
        <taxon>Atherinomorphae</taxon>
        <taxon>Cyprinodontiformes</taxon>
        <taxon>Poeciliidae</taxon>
        <taxon>Poeciliinae</taxon>
        <taxon>Poecilia</taxon>
    </lineage>
</organism>
<name>A0A087XK66_POEFO</name>
<feature type="region of interest" description="Disordered" evidence="1">
    <location>
        <begin position="440"/>
        <end position="465"/>
    </location>
</feature>
<proteinExistence type="predicted"/>
<dbReference type="InterPro" id="IPR039586">
    <property type="entry name" value="CFAP46"/>
</dbReference>
<sequence length="490" mass="55001">MTGKSFALSCFKSVFTQLNISIYTWVLFCFSSELYGGFYETTKAPEHPKAKTSPQTGLVPRSQVAKVSVCPQALGALREQTRVFGLENKHSVLKDESSQLETSEVHQNTTRDRELELHFGEIVEKMEAYLNPLLSQFDFPFTRSQTITPPISDNEHKHVKEEKCSLVDSGEHLVVLADRKLLELPLEALPLLQKEGLASVSRDFSLQLFFSRLSREQILKVESDSKKETKTKGGKGAQKKGVKGKAIKTPVNPVLPSYTFTMDTTNLKYIVDPYKEGQGERAKLTSTMKEVLEHHKHHLPHLWKNFFSRPSIFEMEQVLSKCSAFIYMGMDPLLVSIPPAKVAAFNLTECRMALLFDRIQSKVKVLPSNNESQKSAELLTLENPLETALLLSLTGVGCIVLNQWHNTLKQKAQDLTAVLDNMLRVKETSGHAIHALKGREHTNMSHHKVTETHDQDLSADSKDNTVQHSSALTPAAYNCILYGLPNYIVP</sequence>
<keyword evidence="3" id="KW-1185">Reference proteome</keyword>
<dbReference type="PANTHER" id="PTHR15977">
    <property type="entry name" value="CILIA- AND FLAGELLA-ASSOCIATED PROTEIN 46"/>
    <property type="match status" value="1"/>
</dbReference>
<dbReference type="AlphaFoldDB" id="A0A087XK66"/>
<dbReference type="eggNOG" id="ENOG502QS2Z">
    <property type="taxonomic scope" value="Eukaryota"/>
</dbReference>
<dbReference type="GO" id="GO:0060294">
    <property type="term" value="P:cilium movement involved in cell motility"/>
    <property type="evidence" value="ECO:0007669"/>
    <property type="project" value="InterPro"/>
</dbReference>
<dbReference type="Pfam" id="PF03568">
    <property type="entry name" value="Separin_C"/>
    <property type="match status" value="1"/>
</dbReference>
<dbReference type="EMBL" id="AYCK01011604">
    <property type="status" value="NOT_ANNOTATED_CDS"/>
    <property type="molecule type" value="Genomic_DNA"/>
</dbReference>
<dbReference type="GO" id="GO:0035082">
    <property type="term" value="P:axoneme assembly"/>
    <property type="evidence" value="ECO:0007669"/>
    <property type="project" value="InterPro"/>
</dbReference>
<evidence type="ECO:0000313" key="2">
    <source>
        <dbReference type="Ensembl" id="ENSPFOP00000006169.2"/>
    </source>
</evidence>
<dbReference type="GeneTree" id="ENSGT00570000079216"/>
<protein>
    <submittedName>
        <fullName evidence="2">Uncharacterized protein</fullName>
    </submittedName>
</protein>
<evidence type="ECO:0000313" key="3">
    <source>
        <dbReference type="Proteomes" id="UP000028760"/>
    </source>
</evidence>
<evidence type="ECO:0000256" key="1">
    <source>
        <dbReference type="SAM" id="MobiDB-lite"/>
    </source>
</evidence>
<dbReference type="Proteomes" id="UP000028760">
    <property type="component" value="Unassembled WGS sequence"/>
</dbReference>
<reference evidence="2" key="2">
    <citation type="submission" date="2025-08" db="UniProtKB">
        <authorList>
            <consortium name="Ensembl"/>
        </authorList>
    </citation>
    <scope>IDENTIFICATION</scope>
</reference>
<dbReference type="STRING" id="48698.ENSPFOP00000006169"/>
<reference evidence="2" key="3">
    <citation type="submission" date="2025-09" db="UniProtKB">
        <authorList>
            <consortium name="Ensembl"/>
        </authorList>
    </citation>
    <scope>IDENTIFICATION</scope>
</reference>
<reference evidence="3" key="1">
    <citation type="submission" date="2013-10" db="EMBL/GenBank/DDBJ databases">
        <authorList>
            <person name="Schartl M."/>
            <person name="Warren W."/>
        </authorList>
    </citation>
    <scope>NUCLEOTIDE SEQUENCE [LARGE SCALE GENOMIC DNA]</scope>
    <source>
        <strain evidence="3">female</strain>
    </source>
</reference>
<dbReference type="Ensembl" id="ENSPFOT00000006179.2">
    <property type="protein sequence ID" value="ENSPFOP00000006169.2"/>
    <property type="gene ID" value="ENSPFOG00000022798.1"/>
</dbReference>
<dbReference type="PANTHER" id="PTHR15977:SF15">
    <property type="entry name" value="CILIA- AND FLAGELLA-ASSOCIATED PROTEIN 46"/>
    <property type="match status" value="1"/>
</dbReference>